<dbReference type="SUPFAM" id="SSF53756">
    <property type="entry name" value="UDP-Glycosyltransferase/glycogen phosphorylase"/>
    <property type="match status" value="1"/>
</dbReference>
<protein>
    <submittedName>
        <fullName evidence="2">Glycosyltransferase</fullName>
    </submittedName>
</protein>
<feature type="domain" description="Spore protein YkvP/CgeB glycosyl transferase-like" evidence="1">
    <location>
        <begin position="179"/>
        <end position="324"/>
    </location>
</feature>
<name>A0ABS2WIX6_9BACL</name>
<dbReference type="InterPro" id="IPR055259">
    <property type="entry name" value="YkvP/CgeB_Glyco_trans-like"/>
</dbReference>
<keyword evidence="3" id="KW-1185">Reference proteome</keyword>
<dbReference type="RefSeq" id="WP_205494618.1">
    <property type="nucleotide sequence ID" value="NZ_JAFHAP010000008.1"/>
</dbReference>
<organism evidence="2 3">
    <name type="scientific">Polycladomyces zharkentensis</name>
    <dbReference type="NCBI Taxonomy" id="2807616"/>
    <lineage>
        <taxon>Bacteria</taxon>
        <taxon>Bacillati</taxon>
        <taxon>Bacillota</taxon>
        <taxon>Bacilli</taxon>
        <taxon>Bacillales</taxon>
        <taxon>Thermoactinomycetaceae</taxon>
        <taxon>Polycladomyces</taxon>
    </lineage>
</organism>
<dbReference type="Pfam" id="PF13524">
    <property type="entry name" value="Glyco_trans_1_2"/>
    <property type="match status" value="1"/>
</dbReference>
<evidence type="ECO:0000313" key="3">
    <source>
        <dbReference type="Proteomes" id="UP001177120"/>
    </source>
</evidence>
<dbReference type="Proteomes" id="UP001177120">
    <property type="component" value="Unassembled WGS sequence"/>
</dbReference>
<dbReference type="Gene3D" id="3.40.50.2000">
    <property type="entry name" value="Glycogen Phosphorylase B"/>
    <property type="match status" value="1"/>
</dbReference>
<evidence type="ECO:0000313" key="2">
    <source>
        <dbReference type="EMBL" id="MBN2909483.1"/>
    </source>
</evidence>
<accession>A0ABS2WIX6</accession>
<gene>
    <name evidence="2" type="ORF">JQC72_08075</name>
</gene>
<reference evidence="2" key="1">
    <citation type="journal article" date="2024" name="Int. J. Syst. Evol. Microbiol.">
        <title>Polycladomyces zharkentensis sp. nov., a novel thermophilic cellulose- and starch-degrading member of the Bacillota from a geothermal aquifer in Kazakhstan.</title>
        <authorList>
            <person name="Mashzhan A."/>
            <person name="Kistaubayeva A."/>
            <person name="Javier-Lopez R."/>
            <person name="Bissenova U."/>
            <person name="Bissenbay A."/>
            <person name="Birkeland N.K."/>
        </authorList>
    </citation>
    <scope>NUCLEOTIDE SEQUENCE</scope>
    <source>
        <strain evidence="2">ZKZ2T</strain>
    </source>
</reference>
<sequence length="344" mass="41069">MRLFYVSSGCGFHFQHYLSDEDENIISAFREIAKTTPDFHFDTFLLQREPLKRLSTKLASFRPDFILVFRGYRLPTAAVQQLRKFRVPFGIWVVDDPYRLKTHEQLVKPYPFVFTQDSGSVSFYRSMGKKAFHLPLAVNPAKYRPVRVPSKYRSDICFVGSAFPVRLHFFDQMTPFLLKKRFIIIGQWWERLKNYHKLKHRIRNQPIPPSEVVKYYSGAKIVLNIHRTHNDRRDNHRNLPAYSPNNRTFEIAACRSFQLLTCRRDLKRFYVPGQEMVCFQNIQDLKRKINYYLSHDDERKRIAVKSYQRTLRDHTYHVRLRYLLHLLDQHLGGRAKVAKSDRIP</sequence>
<evidence type="ECO:0000259" key="1">
    <source>
        <dbReference type="Pfam" id="PF13524"/>
    </source>
</evidence>
<dbReference type="EMBL" id="JAFHAP010000008">
    <property type="protein sequence ID" value="MBN2909483.1"/>
    <property type="molecule type" value="Genomic_DNA"/>
</dbReference>
<comment type="caution">
    <text evidence="2">The sequence shown here is derived from an EMBL/GenBank/DDBJ whole genome shotgun (WGS) entry which is preliminary data.</text>
</comment>
<proteinExistence type="predicted"/>